<dbReference type="SMART" id="SM00560">
    <property type="entry name" value="LamGL"/>
    <property type="match status" value="3"/>
</dbReference>
<dbReference type="GO" id="GO:0046872">
    <property type="term" value="F:metal ion binding"/>
    <property type="evidence" value="ECO:0007669"/>
    <property type="project" value="InterPro"/>
</dbReference>
<feature type="domain" description="Fibronectin type-III" evidence="4">
    <location>
        <begin position="757"/>
        <end position="849"/>
    </location>
</feature>
<keyword evidence="1 3" id="KW-0732">Signal</keyword>
<proteinExistence type="predicted"/>
<accession>A0A5N1J1R0</accession>
<protein>
    <submittedName>
        <fullName evidence="5">T9SS type A sorting domain-containing protein</fullName>
    </submittedName>
</protein>
<dbReference type="SUPFAM" id="SSF49265">
    <property type="entry name" value="Fibronectin type III"/>
    <property type="match status" value="8"/>
</dbReference>
<dbReference type="Pfam" id="PF16656">
    <property type="entry name" value="Pur_ac_phosph_N"/>
    <property type="match status" value="1"/>
</dbReference>
<evidence type="ECO:0000313" key="5">
    <source>
        <dbReference type="EMBL" id="KAA9340723.1"/>
    </source>
</evidence>
<dbReference type="Gene3D" id="2.60.40.10">
    <property type="entry name" value="Immunoglobulins"/>
    <property type="match status" value="13"/>
</dbReference>
<dbReference type="Pfam" id="PF13385">
    <property type="entry name" value="Laminin_G_3"/>
    <property type="match status" value="3"/>
</dbReference>
<keyword evidence="2" id="KW-1015">Disulfide bond</keyword>
<keyword evidence="6" id="KW-1185">Reference proteome</keyword>
<dbReference type="GO" id="GO:0003993">
    <property type="term" value="F:acid phosphatase activity"/>
    <property type="evidence" value="ECO:0007669"/>
    <property type="project" value="InterPro"/>
</dbReference>
<dbReference type="InterPro" id="IPR036116">
    <property type="entry name" value="FN3_sf"/>
</dbReference>
<dbReference type="SUPFAM" id="SSF49899">
    <property type="entry name" value="Concanavalin A-like lectins/glucanases"/>
    <property type="match status" value="3"/>
</dbReference>
<evidence type="ECO:0000256" key="3">
    <source>
        <dbReference type="SAM" id="SignalP"/>
    </source>
</evidence>
<dbReference type="InterPro" id="IPR013783">
    <property type="entry name" value="Ig-like_fold"/>
</dbReference>
<name>A0A5N1J1R0_9BACT</name>
<dbReference type="InterPro" id="IPR026444">
    <property type="entry name" value="Secre_tail"/>
</dbReference>
<dbReference type="NCBIfam" id="TIGR04183">
    <property type="entry name" value="Por_Secre_tail"/>
    <property type="match status" value="1"/>
</dbReference>
<feature type="domain" description="Fibronectin type-III" evidence="4">
    <location>
        <begin position="1929"/>
        <end position="2024"/>
    </location>
</feature>
<feature type="chain" id="PRO_5024986628" evidence="3">
    <location>
        <begin position="21"/>
        <end position="2332"/>
    </location>
</feature>
<feature type="domain" description="Fibronectin type-III" evidence="4">
    <location>
        <begin position="1533"/>
        <end position="1625"/>
    </location>
</feature>
<dbReference type="Pfam" id="PF18962">
    <property type="entry name" value="Por_Secre_tail"/>
    <property type="match status" value="1"/>
</dbReference>
<feature type="domain" description="Fibronectin type-III" evidence="4">
    <location>
        <begin position="379"/>
        <end position="474"/>
    </location>
</feature>
<dbReference type="Pfam" id="PF00041">
    <property type="entry name" value="fn3"/>
    <property type="match status" value="1"/>
</dbReference>
<dbReference type="CDD" id="cd00063">
    <property type="entry name" value="FN3"/>
    <property type="match status" value="8"/>
</dbReference>
<dbReference type="InterPro" id="IPR006558">
    <property type="entry name" value="LamG-like"/>
</dbReference>
<feature type="domain" description="Fibronectin type-III" evidence="4">
    <location>
        <begin position="1248"/>
        <end position="1343"/>
    </location>
</feature>
<evidence type="ECO:0000256" key="1">
    <source>
        <dbReference type="ARBA" id="ARBA00022729"/>
    </source>
</evidence>
<comment type="caution">
    <text evidence="5">The sequence shown here is derived from an EMBL/GenBank/DDBJ whole genome shotgun (WGS) entry which is preliminary data.</text>
</comment>
<evidence type="ECO:0000259" key="4">
    <source>
        <dbReference type="PROSITE" id="PS50853"/>
    </source>
</evidence>
<evidence type="ECO:0000256" key="2">
    <source>
        <dbReference type="ARBA" id="ARBA00023157"/>
    </source>
</evidence>
<dbReference type="PANTHER" id="PTHR24099:SF11">
    <property type="entry name" value="FIBRONECTIN TYPE III DOMAIN-CONTAINING 3BA-RELATED"/>
    <property type="match status" value="1"/>
</dbReference>
<feature type="signal peptide" evidence="3">
    <location>
        <begin position="1"/>
        <end position="20"/>
    </location>
</feature>
<feature type="domain" description="Fibronectin type-III" evidence="4">
    <location>
        <begin position="1435"/>
        <end position="1532"/>
    </location>
</feature>
<dbReference type="InterPro" id="IPR003961">
    <property type="entry name" value="FN3_dom"/>
</dbReference>
<dbReference type="PROSITE" id="PS50853">
    <property type="entry name" value="FN3"/>
    <property type="match status" value="12"/>
</dbReference>
<dbReference type="Gene3D" id="2.60.120.200">
    <property type="match status" value="3"/>
</dbReference>
<feature type="domain" description="Fibronectin type-III" evidence="4">
    <location>
        <begin position="855"/>
        <end position="945"/>
    </location>
</feature>
<organism evidence="5 6">
    <name type="scientific">Adhaeribacter soli</name>
    <dbReference type="NCBI Taxonomy" id="2607655"/>
    <lineage>
        <taxon>Bacteria</taxon>
        <taxon>Pseudomonadati</taxon>
        <taxon>Bacteroidota</taxon>
        <taxon>Cytophagia</taxon>
        <taxon>Cytophagales</taxon>
        <taxon>Hymenobacteraceae</taxon>
        <taxon>Adhaeribacter</taxon>
    </lineage>
</organism>
<feature type="domain" description="Fibronectin type-III" evidence="4">
    <location>
        <begin position="666"/>
        <end position="756"/>
    </location>
</feature>
<dbReference type="PANTHER" id="PTHR24099">
    <property type="entry name" value="E3 UBIQUITIN-PROTEIN LIGASE TRIM36-RELATED"/>
    <property type="match status" value="1"/>
</dbReference>
<dbReference type="GO" id="GO:0005975">
    <property type="term" value="P:carbohydrate metabolic process"/>
    <property type="evidence" value="ECO:0007669"/>
    <property type="project" value="UniProtKB-ARBA"/>
</dbReference>
<dbReference type="InterPro" id="IPR050617">
    <property type="entry name" value="E3_ligase_FN3/SPRY"/>
</dbReference>
<dbReference type="EMBL" id="VTWT01000002">
    <property type="protein sequence ID" value="KAA9340723.1"/>
    <property type="molecule type" value="Genomic_DNA"/>
</dbReference>
<feature type="domain" description="Fibronectin type-III" evidence="4">
    <location>
        <begin position="946"/>
        <end position="1038"/>
    </location>
</feature>
<dbReference type="InterPro" id="IPR015914">
    <property type="entry name" value="PAPs_N"/>
</dbReference>
<evidence type="ECO:0000313" key="6">
    <source>
        <dbReference type="Proteomes" id="UP000326570"/>
    </source>
</evidence>
<feature type="domain" description="Fibronectin type-III" evidence="4">
    <location>
        <begin position="570"/>
        <end position="660"/>
    </location>
</feature>
<dbReference type="InterPro" id="IPR013320">
    <property type="entry name" value="ConA-like_dom_sf"/>
</dbReference>
<feature type="domain" description="Fibronectin type-III" evidence="4">
    <location>
        <begin position="1626"/>
        <end position="1721"/>
    </location>
</feature>
<sequence length="2332" mass="250064">MKKITILFLIAALLHFRSVAQFSSVTSLNPVSVKAHTGEKPQSKVWVQDGKQWAVMVTGGGTYVHRLDSTSWTRVLKLSSSEYGHADCKSVGNVTHILLFKGKSCDLFSVEYVPSTKTYKPWSVRSSKVDLELDDGVETATIDMDTHGRLWLASDGTTDINVRWSDSPYNVWSPPITIGSGTSEDDICSVIAMPTAGKVGVLWSNQISKRFGFRTHTDGALPTSWSADEVPASQSALDVGNGFSDDHLNLKISSNGTLYCAVKTSYDKPGYPRLSLLVRRPSGTWDNLYKVSESGTRSIALLNELADKITIVYTEVEDGGDILYRESKMSNISFGSVRTLISGKYNNPSSTKQTYNYDVAVLASNSDDVVGFLGVNLPPPSQPVLASPANSATNIDTQLTLTWNTSAHASSYQVQVSTSSSFSSTVFNQVDIPTNSVQVRGLVNNTTYYWRVKASGSGGSSSWSPIWSFNIKPQAPTLASPQNNTLRIDLPSVLTWNALPNVTSYQLLVASRPDFVVTWLNKTALTSTSFSVTGLTNNTIYYWKVRAVSSKGTSDWSTAWQFKTILATPAQSYPTDAAPGLPISFTIKWGSSAGASSYQLQISSTQDFSSLFMDRNGLTTTSSNISGLANHTTYYWRVRAANSEGNSNWSPAWSFTTIPATPATPVLSAPVNQSTGNPLPPTLTWNPATNAQNYIVQVSANADFTSPVFNQSNITGTSVPIPNLAHSTNYYWRVMANNYGVTSNWSNVWQFKTSLPNPTLLAPANNATSTPVSLPLTWNAISDAGSYQVQVSTAADFSSLLLDQNNLKTNSVNVSGLANHTTYFWRVRAANSEGNSNWSPAWSFTTIPATPATPVLSAPVNQSTGNPLPPTLTWNPATNAQNYIVQVSANADFTSPVFNQSNITGTSVPIPNLAHSTNYYWRVMANNYGVTSNWSNVWQFKTTLPTPTLTTPANNVTDQPASILFSWNAAAGAGSYQLQISTVQDFGTLFLDQDNLSATSSQVTTLNYRTTYFWRVRARNTEGNSNWSAVRTFTTMPPILAGHWKFDESSGTVVSDASEYLNHGSMVGTPTKSTGITGLAINLNGTDQYVTVPNNASLNITKQITLSAWIKPSRTGVSQVIMKKAITDKNNGYELALTSSGLIFVRFNQDSNGDTYRLNSTAVHPSDGNTWMHVAATYNGSVLKLYINGTEHKTKTFSSPPTIKTNTLPLAIGAQSNGSNPFQGAIDDARVYNIALSPAEINALATIPPSKPTLVSPADLASGMPVPVTLSWNTAAGAPTYQVQVSTAADFSANIFDQSGIAATSVQVNAVANNTRYYWRVKATNVTGSSSWSSVRSFFTNLDAPVLNSPADASNGVAISPTLKWNAASAASAYQVQVSTAANFATIVFDQSNIGATSVQVPALANNVTYYWRVKAANAGNSSAWSNAWTFTTIPVVPPKPVLASPADLTTSLGLPPTLTWNPATDATSYQIQVAGSSDFIFKTYDQSGITATSAQIPGLDNNKQYFWRVKAFNLAGSSSWSTAWKFTTSLETPVLATPANEATAVPVDPTLSWTKSNDATAYQLQIASTADFSSPVVDQSNITAPSVQVNGLANNVKYYWRVKALTSSNSSNWSGTWTFTTIPLVPSKPVLVSPVDLSASASVPPTLVWNASSDAAAYQVQVATTPDFTTKVFEQTGLTATSVQASGLANNTQYFWRVKASNVAGSSNWSAVWSFTTVPPNLVGYWKMDEATGTLLTDGSGFSNNATTSGGPTRVTGVAGLALNLNGTNQYATAPNSSSLTLTSGITLAAWIRPSKTGVSQVILKKAITDQSNGYELCLASDGKIFFRINQDSNGDTYRLNSSVTHPTNGATWMHIAVTYDGTTAKMYINGVEHKTKTFSTAIKTSSAALGIGAQNTGSNRFQGAIDEARIYKVALSAGEISALAAIQPSQPNLVSPVNLASNVAVPPTLSWDAAAGAPTYQAQVSTTADFTSLKFDQSNLTKTSVQVSGLANTTQYYWRVRAINASGTSSWSTVWSFTTGASIPTLAGNWRMEETSGTTLTDASSFGNNGVTTGSPGRVTGVSGLALSLNGSSQYATVPNSSSLNPTTAITLAAWIRPSKTGTSQVVLKKGITSESDGYELSLSSDAKIFFRINQDSNGDTYRLNSSTTHPTSGTTWMHIAATYDGTTARLYINGVEHKTKTYSTTIKSSTAALGIGAQSNGSNRFQGALDEAKVYNVALSPEEIRALATATIPSATARQQAVVQDEFRAYPNPYHTTATIRFTLPETTEYTLSMYDFNGKQIAVLKQGVAKAGETINVETNGRHLKRGLYLVKLQTHKKVRTLSMMLEK</sequence>
<dbReference type="RefSeq" id="WP_150902650.1">
    <property type="nucleotide sequence ID" value="NZ_VTWT01000002.1"/>
</dbReference>
<dbReference type="GO" id="GO:0004553">
    <property type="term" value="F:hydrolase activity, hydrolyzing O-glycosyl compounds"/>
    <property type="evidence" value="ECO:0007669"/>
    <property type="project" value="UniProtKB-ARBA"/>
</dbReference>
<dbReference type="SMART" id="SM00060">
    <property type="entry name" value="FN3"/>
    <property type="match status" value="13"/>
</dbReference>
<dbReference type="Proteomes" id="UP000326570">
    <property type="component" value="Unassembled WGS sequence"/>
</dbReference>
<gene>
    <name evidence="5" type="ORF">F0P94_04665</name>
</gene>
<reference evidence="5 6" key="1">
    <citation type="submission" date="2019-09" db="EMBL/GenBank/DDBJ databases">
        <title>Genome sequence of Adhaeribacter sp. M2.</title>
        <authorList>
            <person name="Srinivasan S."/>
        </authorList>
    </citation>
    <scope>NUCLEOTIDE SEQUENCE [LARGE SCALE GENOMIC DNA]</scope>
    <source>
        <strain evidence="5 6">M2</strain>
    </source>
</reference>
<feature type="domain" description="Fibronectin type-III" evidence="4">
    <location>
        <begin position="475"/>
        <end position="567"/>
    </location>
</feature>